<evidence type="ECO:0000256" key="1">
    <source>
        <dbReference type="ARBA" id="ARBA00001973"/>
    </source>
</evidence>
<protein>
    <submittedName>
        <fullName evidence="5">Putative common central domain of tyrosinase family protein</fullName>
    </submittedName>
</protein>
<organism evidence="5 6">
    <name type="scientific">Phaeomoniella chlamydospora</name>
    <name type="common">Phaeoacremonium chlamydosporum</name>
    <dbReference type="NCBI Taxonomy" id="158046"/>
    <lineage>
        <taxon>Eukaryota</taxon>
        <taxon>Fungi</taxon>
        <taxon>Dikarya</taxon>
        <taxon>Ascomycota</taxon>
        <taxon>Pezizomycotina</taxon>
        <taxon>Eurotiomycetes</taxon>
        <taxon>Chaetothyriomycetidae</taxon>
        <taxon>Phaeomoniellales</taxon>
        <taxon>Phaeomoniellaceae</taxon>
        <taxon>Phaeomoniella</taxon>
    </lineage>
</organism>
<dbReference type="EMBL" id="LCWF01000167">
    <property type="protein sequence ID" value="KKY16105.1"/>
    <property type="molecule type" value="Genomic_DNA"/>
</dbReference>
<reference evidence="5 6" key="2">
    <citation type="submission" date="2015-05" db="EMBL/GenBank/DDBJ databases">
        <authorList>
            <person name="Morales-Cruz A."/>
            <person name="Amrine K.C."/>
            <person name="Cantu D."/>
        </authorList>
    </citation>
    <scope>NUCLEOTIDE SEQUENCE [LARGE SCALE GENOMIC DNA]</scope>
    <source>
        <strain evidence="5">UCRPC4</strain>
    </source>
</reference>
<evidence type="ECO:0000313" key="6">
    <source>
        <dbReference type="Proteomes" id="UP000053317"/>
    </source>
</evidence>
<gene>
    <name evidence="5" type="ORF">UCRPC4_g06016</name>
</gene>
<comment type="cofactor">
    <cofactor evidence="1">
        <name>Cu(2+)</name>
        <dbReference type="ChEBI" id="CHEBI:29036"/>
    </cofactor>
</comment>
<reference evidence="5 6" key="1">
    <citation type="submission" date="2015-05" db="EMBL/GenBank/DDBJ databases">
        <title>Distinctive expansion of gene families associated with plant cell wall degradation and secondary metabolism in the genomes of grapevine trunk pathogens.</title>
        <authorList>
            <person name="Lawrence D.P."/>
            <person name="Travadon R."/>
            <person name="Rolshausen P.E."/>
            <person name="Baumgartner K."/>
        </authorList>
    </citation>
    <scope>NUCLEOTIDE SEQUENCE [LARGE SCALE GENOMIC DNA]</scope>
    <source>
        <strain evidence="5">UCRPC4</strain>
    </source>
</reference>
<keyword evidence="3" id="KW-0503">Monooxygenase</keyword>
<evidence type="ECO:0000256" key="3">
    <source>
        <dbReference type="ARBA" id="ARBA00023033"/>
    </source>
</evidence>
<proteinExistence type="predicted"/>
<dbReference type="InterPro" id="IPR041640">
    <property type="entry name" value="Tyrosinase_C"/>
</dbReference>
<dbReference type="Gene3D" id="2.60.310.20">
    <property type="match status" value="1"/>
</dbReference>
<evidence type="ECO:0000313" key="5">
    <source>
        <dbReference type="EMBL" id="KKY16105.1"/>
    </source>
</evidence>
<dbReference type="Proteomes" id="UP000053317">
    <property type="component" value="Unassembled WGS sequence"/>
</dbReference>
<accession>A0A0G2GGI6</accession>
<dbReference type="AlphaFoldDB" id="A0A0G2GGI6"/>
<evidence type="ECO:0000256" key="2">
    <source>
        <dbReference type="ARBA" id="ARBA00023002"/>
    </source>
</evidence>
<dbReference type="Pfam" id="PF18132">
    <property type="entry name" value="Tyrosinase_C"/>
    <property type="match status" value="1"/>
</dbReference>
<sequence length="258" mass="28562">MWTDYSQSGKLYIQTAINYHTSATVRWDKWFGYAYPEVVDWNVNATTLASNVRAKVNQLYNPSAGKSSKKTKRVATRPSRWWKGNGLGSVERVNLKRFHELDVNNLEQQWIANLNVDKHVLNASFNIDVFLGNPPANKDDWPLATNLLGTFVVLSSAGASPMGNEVQKFGQIQLTASLASAVSNGVIADLSEASVIPLLKSSLQAHLRARNGESIEDLSSLVITISSRKVTPASSIYDFPGYGDWVDYPEITEQVVTR</sequence>
<evidence type="ECO:0000259" key="4">
    <source>
        <dbReference type="Pfam" id="PF18132"/>
    </source>
</evidence>
<comment type="caution">
    <text evidence="5">The sequence shown here is derived from an EMBL/GenBank/DDBJ whole genome shotgun (WGS) entry which is preliminary data.</text>
</comment>
<keyword evidence="2" id="KW-0560">Oxidoreductase</keyword>
<dbReference type="GO" id="GO:0004497">
    <property type="term" value="F:monooxygenase activity"/>
    <property type="evidence" value="ECO:0007669"/>
    <property type="project" value="UniProtKB-KW"/>
</dbReference>
<feature type="domain" description="Tyrosinase C-terminal" evidence="4">
    <location>
        <begin position="109"/>
        <end position="225"/>
    </location>
</feature>
<keyword evidence="6" id="KW-1185">Reference proteome</keyword>
<name>A0A0G2GGI6_PHACM</name>
<dbReference type="OrthoDB" id="1658288at2759"/>